<accession>A0A8J6BFA9</accession>
<reference evidence="2" key="2">
    <citation type="submission" date="2021-02" db="EMBL/GenBank/DDBJ databases">
        <authorList>
            <person name="Kimball J.A."/>
            <person name="Haas M.W."/>
            <person name="Macchietto M."/>
            <person name="Kono T."/>
            <person name="Duquette J."/>
            <person name="Shao M."/>
        </authorList>
    </citation>
    <scope>NUCLEOTIDE SEQUENCE</scope>
    <source>
        <tissue evidence="2">Fresh leaf tissue</tissue>
    </source>
</reference>
<protein>
    <submittedName>
        <fullName evidence="2">Uncharacterized protein</fullName>
    </submittedName>
</protein>
<sequence length="128" mass="14034">MAAKECDEAPGEAWAEEPPGARRDNRDLAHDSVSKRVHTWERQGPRIRPGRAAASTDRTARAVRLAAGSRQQAAKTAVGAAVLDHSASTMLICTTKMMRLLLVDEAKMTTEKKKNEFVAHFSLIHVES</sequence>
<name>A0A8J6BFA9_ZIZPA</name>
<dbReference type="Proteomes" id="UP000729402">
    <property type="component" value="Unassembled WGS sequence"/>
</dbReference>
<evidence type="ECO:0000256" key="1">
    <source>
        <dbReference type="SAM" id="MobiDB-lite"/>
    </source>
</evidence>
<feature type="compositionally biased region" description="Basic and acidic residues" evidence="1">
    <location>
        <begin position="19"/>
        <end position="31"/>
    </location>
</feature>
<organism evidence="2 3">
    <name type="scientific">Zizania palustris</name>
    <name type="common">Northern wild rice</name>
    <dbReference type="NCBI Taxonomy" id="103762"/>
    <lineage>
        <taxon>Eukaryota</taxon>
        <taxon>Viridiplantae</taxon>
        <taxon>Streptophyta</taxon>
        <taxon>Embryophyta</taxon>
        <taxon>Tracheophyta</taxon>
        <taxon>Spermatophyta</taxon>
        <taxon>Magnoliopsida</taxon>
        <taxon>Liliopsida</taxon>
        <taxon>Poales</taxon>
        <taxon>Poaceae</taxon>
        <taxon>BOP clade</taxon>
        <taxon>Oryzoideae</taxon>
        <taxon>Oryzeae</taxon>
        <taxon>Zizaniinae</taxon>
        <taxon>Zizania</taxon>
    </lineage>
</organism>
<dbReference type="EMBL" id="JAAALK010000082">
    <property type="protein sequence ID" value="KAG8087027.1"/>
    <property type="molecule type" value="Genomic_DNA"/>
</dbReference>
<evidence type="ECO:0000313" key="2">
    <source>
        <dbReference type="EMBL" id="KAG8087027.1"/>
    </source>
</evidence>
<evidence type="ECO:0000313" key="3">
    <source>
        <dbReference type="Proteomes" id="UP000729402"/>
    </source>
</evidence>
<proteinExistence type="predicted"/>
<dbReference type="AlphaFoldDB" id="A0A8J6BFA9"/>
<reference evidence="2" key="1">
    <citation type="journal article" date="2021" name="bioRxiv">
        <title>Whole Genome Assembly and Annotation of Northern Wild Rice, Zizania palustris L., Supports a Whole Genome Duplication in the Zizania Genus.</title>
        <authorList>
            <person name="Haas M."/>
            <person name="Kono T."/>
            <person name="Macchietto M."/>
            <person name="Millas R."/>
            <person name="McGilp L."/>
            <person name="Shao M."/>
            <person name="Duquette J."/>
            <person name="Hirsch C.N."/>
            <person name="Kimball J."/>
        </authorList>
    </citation>
    <scope>NUCLEOTIDE SEQUENCE</scope>
    <source>
        <tissue evidence="2">Fresh leaf tissue</tissue>
    </source>
</reference>
<gene>
    <name evidence="2" type="ORF">GUJ93_ZPchr0010g9045</name>
</gene>
<feature type="region of interest" description="Disordered" evidence="1">
    <location>
        <begin position="1"/>
        <end position="31"/>
    </location>
</feature>
<comment type="caution">
    <text evidence="2">The sequence shown here is derived from an EMBL/GenBank/DDBJ whole genome shotgun (WGS) entry which is preliminary data.</text>
</comment>
<keyword evidence="3" id="KW-1185">Reference proteome</keyword>